<keyword evidence="2" id="KW-1185">Reference proteome</keyword>
<accession>A0AA41VN39</accession>
<organism evidence="1 2">
    <name type="scientific">Papaver nudicaule</name>
    <name type="common">Iceland poppy</name>
    <dbReference type="NCBI Taxonomy" id="74823"/>
    <lineage>
        <taxon>Eukaryota</taxon>
        <taxon>Viridiplantae</taxon>
        <taxon>Streptophyta</taxon>
        <taxon>Embryophyta</taxon>
        <taxon>Tracheophyta</taxon>
        <taxon>Spermatophyta</taxon>
        <taxon>Magnoliopsida</taxon>
        <taxon>Ranunculales</taxon>
        <taxon>Papaveraceae</taxon>
        <taxon>Papaveroideae</taxon>
        <taxon>Papaver</taxon>
    </lineage>
</organism>
<feature type="non-terminal residue" evidence="1">
    <location>
        <position position="67"/>
    </location>
</feature>
<protein>
    <submittedName>
        <fullName evidence="1">Uncharacterized protein</fullName>
    </submittedName>
</protein>
<evidence type="ECO:0000313" key="2">
    <source>
        <dbReference type="Proteomes" id="UP001177140"/>
    </source>
</evidence>
<dbReference type="EMBL" id="JAJJMA010254579">
    <property type="protein sequence ID" value="MCL7044123.1"/>
    <property type="molecule type" value="Genomic_DNA"/>
</dbReference>
<gene>
    <name evidence="1" type="ORF">MKW94_025760</name>
</gene>
<dbReference type="AlphaFoldDB" id="A0AA41VN39"/>
<reference evidence="1" key="1">
    <citation type="submission" date="2022-03" db="EMBL/GenBank/DDBJ databases">
        <title>A functionally conserved STORR gene fusion in Papaver species that diverged 16.8 million years ago.</title>
        <authorList>
            <person name="Catania T."/>
        </authorList>
    </citation>
    <scope>NUCLEOTIDE SEQUENCE</scope>
    <source>
        <strain evidence="1">S-191538</strain>
    </source>
</reference>
<name>A0AA41VN39_PAPNU</name>
<comment type="caution">
    <text evidence="1">The sequence shown here is derived from an EMBL/GenBank/DDBJ whole genome shotgun (WGS) entry which is preliminary data.</text>
</comment>
<dbReference type="Proteomes" id="UP001177140">
    <property type="component" value="Unassembled WGS sequence"/>
</dbReference>
<proteinExistence type="predicted"/>
<sequence length="67" mass="7882">DYLVPETKQQLPQQVNGKKAGDFRGRGYSEWWLILRIKRVGKRIANMLNGEQMSMLNLKLVLYLLYV</sequence>
<evidence type="ECO:0000313" key="1">
    <source>
        <dbReference type="EMBL" id="MCL7044123.1"/>
    </source>
</evidence>